<sequence>LLFALCSSRTRTLQGELTILPEILAVIHEQNPKKRLAIFTPSDHLFAFRGATDDPAIFAEVLEMFKMHALTNVEEFVKRAVDDCPKDVREELLEGYRQDYYKMCLILAECAVGQTQYDDVAEKCAPYLAFAKKPMPVMFKDRAKTIEKLTTDYYRTEWLDKAIVEAEYLAKP</sequence>
<comment type="caution">
    <text evidence="1">The sequence shown here is derived from an EMBL/GenBank/DDBJ whole genome shotgun (WGS) entry which is preliminary data.</text>
</comment>
<dbReference type="Proteomes" id="UP001432322">
    <property type="component" value="Unassembled WGS sequence"/>
</dbReference>
<protein>
    <submittedName>
        <fullName evidence="1">Uncharacterized protein</fullName>
    </submittedName>
</protein>
<keyword evidence="2" id="KW-1185">Reference proteome</keyword>
<feature type="non-terminal residue" evidence="1">
    <location>
        <position position="1"/>
    </location>
</feature>
<proteinExistence type="predicted"/>
<accession>A0AAV5USL5</accession>
<dbReference type="EMBL" id="BTSY01000001">
    <property type="protein sequence ID" value="GMT09693.1"/>
    <property type="molecule type" value="Genomic_DNA"/>
</dbReference>
<name>A0AAV5USL5_9BILA</name>
<gene>
    <name evidence="1" type="ORF">PFISCL1PPCAC_990</name>
</gene>
<dbReference type="AlphaFoldDB" id="A0AAV5USL5"/>
<evidence type="ECO:0000313" key="2">
    <source>
        <dbReference type="Proteomes" id="UP001432322"/>
    </source>
</evidence>
<reference evidence="1" key="1">
    <citation type="submission" date="2023-10" db="EMBL/GenBank/DDBJ databases">
        <title>Genome assembly of Pristionchus species.</title>
        <authorList>
            <person name="Yoshida K."/>
            <person name="Sommer R.J."/>
        </authorList>
    </citation>
    <scope>NUCLEOTIDE SEQUENCE</scope>
    <source>
        <strain evidence="1">RS5133</strain>
    </source>
</reference>
<evidence type="ECO:0000313" key="1">
    <source>
        <dbReference type="EMBL" id="GMT09693.1"/>
    </source>
</evidence>
<organism evidence="1 2">
    <name type="scientific">Pristionchus fissidentatus</name>
    <dbReference type="NCBI Taxonomy" id="1538716"/>
    <lineage>
        <taxon>Eukaryota</taxon>
        <taxon>Metazoa</taxon>
        <taxon>Ecdysozoa</taxon>
        <taxon>Nematoda</taxon>
        <taxon>Chromadorea</taxon>
        <taxon>Rhabditida</taxon>
        <taxon>Rhabditina</taxon>
        <taxon>Diplogasteromorpha</taxon>
        <taxon>Diplogasteroidea</taxon>
        <taxon>Neodiplogasteridae</taxon>
        <taxon>Pristionchus</taxon>
    </lineage>
</organism>